<dbReference type="PANTHER" id="PTHR42085:SF1">
    <property type="entry name" value="F-BOX DOMAIN-CONTAINING PROTEIN"/>
    <property type="match status" value="1"/>
</dbReference>
<sequence length="312" mass="35642">MTRPVGRGAVNRKAVETDTPTDPATPRFLSLPAEIRNMIYSLLFRADSTIKSNWRPHLSAQFLRTCRQVRDEGLPILYGENTFRFEICNTYGPFYNSYSAPISLRRSTQTRLSRFHIVVTYTDAHKVEPIRKTVRWFVNRILARTTRIDFLRLECNLDSKDDGDFDRRHPSADNYSVDDGGRAEAVGALRTWFGQLRNVTKVEIEGLEEGDAAILRKRLQSSEALGKTLPTDMYTALETQVQGTEFCEDDLQEALLAVENDNMERFEASSRIILEAWTQRLEGIKDAIRQFPERDENADEDGHGGKEGEGEE</sequence>
<reference evidence="2" key="1">
    <citation type="submission" date="2023-06" db="EMBL/GenBank/DDBJ databases">
        <title>Genome-scale phylogeny and comparative genomics of the fungal order Sordariales.</title>
        <authorList>
            <consortium name="Lawrence Berkeley National Laboratory"/>
            <person name="Hensen N."/>
            <person name="Bonometti L."/>
            <person name="Westerberg I."/>
            <person name="Brannstrom I.O."/>
            <person name="Guillou S."/>
            <person name="Cros-Aarteil S."/>
            <person name="Calhoun S."/>
            <person name="Haridas S."/>
            <person name="Kuo A."/>
            <person name="Mondo S."/>
            <person name="Pangilinan J."/>
            <person name="Riley R."/>
            <person name="Labutti K."/>
            <person name="Andreopoulos B."/>
            <person name="Lipzen A."/>
            <person name="Chen C."/>
            <person name="Yanf M."/>
            <person name="Daum C."/>
            <person name="Ng V."/>
            <person name="Clum A."/>
            <person name="Steindorff A."/>
            <person name="Ohm R."/>
            <person name="Martin F."/>
            <person name="Silar P."/>
            <person name="Natvig D."/>
            <person name="Lalanne C."/>
            <person name="Gautier V."/>
            <person name="Ament-Velasquez S.L."/>
            <person name="Kruys A."/>
            <person name="Hutchinson M.I."/>
            <person name="Powell A.J."/>
            <person name="Barry K."/>
            <person name="Miller A.N."/>
            <person name="Grigoriev I.V."/>
            <person name="Debuchy R."/>
            <person name="Gladieux P."/>
            <person name="Thoren M.H."/>
            <person name="Johannesson H."/>
        </authorList>
    </citation>
    <scope>NUCLEOTIDE SEQUENCE</scope>
    <source>
        <strain evidence="2">CBS 540.89</strain>
    </source>
</reference>
<accession>A0AA40DWX6</accession>
<proteinExistence type="predicted"/>
<comment type="caution">
    <text evidence="2">The sequence shown here is derived from an EMBL/GenBank/DDBJ whole genome shotgun (WGS) entry which is preliminary data.</text>
</comment>
<dbReference type="Proteomes" id="UP001172159">
    <property type="component" value="Unassembled WGS sequence"/>
</dbReference>
<protein>
    <submittedName>
        <fullName evidence="2">Uncharacterized protein</fullName>
    </submittedName>
</protein>
<keyword evidence="3" id="KW-1185">Reference proteome</keyword>
<dbReference type="InterPro" id="IPR038883">
    <property type="entry name" value="AN11006-like"/>
</dbReference>
<gene>
    <name evidence="2" type="ORF">B0T21DRAFT_375235</name>
</gene>
<organism evidence="2 3">
    <name type="scientific">Apiosordaria backusii</name>
    <dbReference type="NCBI Taxonomy" id="314023"/>
    <lineage>
        <taxon>Eukaryota</taxon>
        <taxon>Fungi</taxon>
        <taxon>Dikarya</taxon>
        <taxon>Ascomycota</taxon>
        <taxon>Pezizomycotina</taxon>
        <taxon>Sordariomycetes</taxon>
        <taxon>Sordariomycetidae</taxon>
        <taxon>Sordariales</taxon>
        <taxon>Lasiosphaeriaceae</taxon>
        <taxon>Apiosordaria</taxon>
    </lineage>
</organism>
<name>A0AA40DWX6_9PEZI</name>
<feature type="region of interest" description="Disordered" evidence="1">
    <location>
        <begin position="1"/>
        <end position="24"/>
    </location>
</feature>
<dbReference type="AlphaFoldDB" id="A0AA40DWX6"/>
<evidence type="ECO:0000313" key="3">
    <source>
        <dbReference type="Proteomes" id="UP001172159"/>
    </source>
</evidence>
<feature type="region of interest" description="Disordered" evidence="1">
    <location>
        <begin position="288"/>
        <end position="312"/>
    </location>
</feature>
<dbReference type="EMBL" id="JAUKTV010000014">
    <property type="protein sequence ID" value="KAK0716632.1"/>
    <property type="molecule type" value="Genomic_DNA"/>
</dbReference>
<dbReference type="PANTHER" id="PTHR42085">
    <property type="entry name" value="F-BOX DOMAIN-CONTAINING PROTEIN"/>
    <property type="match status" value="1"/>
</dbReference>
<evidence type="ECO:0000313" key="2">
    <source>
        <dbReference type="EMBL" id="KAK0716632.1"/>
    </source>
</evidence>
<evidence type="ECO:0000256" key="1">
    <source>
        <dbReference type="SAM" id="MobiDB-lite"/>
    </source>
</evidence>